<name>A0ACB0YMJ5_MELEN</name>
<dbReference type="EMBL" id="CAVMJV010000014">
    <property type="protein sequence ID" value="CAK5052647.1"/>
    <property type="molecule type" value="Genomic_DNA"/>
</dbReference>
<accession>A0ACB0YMJ5</accession>
<organism evidence="1 2">
    <name type="scientific">Meloidogyne enterolobii</name>
    <name type="common">Root-knot nematode worm</name>
    <name type="synonym">Meloidogyne mayaguensis</name>
    <dbReference type="NCBI Taxonomy" id="390850"/>
    <lineage>
        <taxon>Eukaryota</taxon>
        <taxon>Metazoa</taxon>
        <taxon>Ecdysozoa</taxon>
        <taxon>Nematoda</taxon>
        <taxon>Chromadorea</taxon>
        <taxon>Rhabditida</taxon>
        <taxon>Tylenchina</taxon>
        <taxon>Tylenchomorpha</taxon>
        <taxon>Tylenchoidea</taxon>
        <taxon>Meloidogynidae</taxon>
        <taxon>Meloidogyninae</taxon>
        <taxon>Meloidogyne</taxon>
    </lineage>
</organism>
<proteinExistence type="predicted"/>
<keyword evidence="2" id="KW-1185">Reference proteome</keyword>
<reference evidence="1" key="1">
    <citation type="submission" date="2023-11" db="EMBL/GenBank/DDBJ databases">
        <authorList>
            <person name="Poullet M."/>
        </authorList>
    </citation>
    <scope>NUCLEOTIDE SEQUENCE</scope>
    <source>
        <strain evidence="1">E1834</strain>
    </source>
</reference>
<evidence type="ECO:0000313" key="2">
    <source>
        <dbReference type="Proteomes" id="UP001497535"/>
    </source>
</evidence>
<protein>
    <submittedName>
        <fullName evidence="1">Uncharacterized protein</fullName>
    </submittedName>
</protein>
<evidence type="ECO:0000313" key="1">
    <source>
        <dbReference type="EMBL" id="CAK5052647.1"/>
    </source>
</evidence>
<comment type="caution">
    <text evidence="1">The sequence shown here is derived from an EMBL/GenBank/DDBJ whole genome shotgun (WGS) entry which is preliminary data.</text>
</comment>
<gene>
    <name evidence="1" type="ORF">MENTE1834_LOCUS13940</name>
</gene>
<dbReference type="Proteomes" id="UP001497535">
    <property type="component" value="Unassembled WGS sequence"/>
</dbReference>
<sequence length="146" mass="16467">MRRMTGHSLGGAFASFASARTVKSEIKRSGQVQLYTVQPRLGNADFAFAHDKLVPMSFRVVHRMDIVPHMPACDKTDNWPGVRPNNNSKPAIVMEKEKLTIMKLRFGILTLSLLSFLFVLGCSNLLGKLQSLGIFIKNFDFFIFFK</sequence>